<dbReference type="EMBL" id="CP012541">
    <property type="protein sequence ID" value="ALF47968.1"/>
    <property type="molecule type" value="Genomic_DNA"/>
</dbReference>
<evidence type="ECO:0000256" key="5">
    <source>
        <dbReference type="ARBA" id="ARBA00022643"/>
    </source>
</evidence>
<evidence type="ECO:0000256" key="10">
    <source>
        <dbReference type="ARBA" id="ARBA00022827"/>
    </source>
</evidence>
<keyword evidence="12" id="KW-0511">Multifunctional enzyme</keyword>
<feature type="domain" description="Riboflavin kinase" evidence="16">
    <location>
        <begin position="155"/>
        <end position="277"/>
    </location>
</feature>
<keyword evidence="10 15" id="KW-0274">FAD</keyword>
<organism evidence="17 18">
    <name type="scientific">Campylobacter concisus</name>
    <dbReference type="NCBI Taxonomy" id="199"/>
    <lineage>
        <taxon>Bacteria</taxon>
        <taxon>Pseudomonadati</taxon>
        <taxon>Campylobacterota</taxon>
        <taxon>Epsilonproteobacteria</taxon>
        <taxon>Campylobacterales</taxon>
        <taxon>Campylobacteraceae</taxon>
        <taxon>Campylobacter</taxon>
    </lineage>
</organism>
<keyword evidence="8 15" id="KW-0547">Nucleotide-binding</keyword>
<dbReference type="Gene3D" id="2.40.30.30">
    <property type="entry name" value="Riboflavin kinase-like"/>
    <property type="match status" value="1"/>
</dbReference>
<comment type="pathway">
    <text evidence="2 15">Cofactor biosynthesis; FAD biosynthesis; FAD from FMN: step 1/1.</text>
</comment>
<evidence type="ECO:0000256" key="12">
    <source>
        <dbReference type="ARBA" id="ARBA00023268"/>
    </source>
</evidence>
<comment type="catalytic activity">
    <reaction evidence="14 15">
        <text>FMN + ATP + H(+) = FAD + diphosphate</text>
        <dbReference type="Rhea" id="RHEA:17237"/>
        <dbReference type="ChEBI" id="CHEBI:15378"/>
        <dbReference type="ChEBI" id="CHEBI:30616"/>
        <dbReference type="ChEBI" id="CHEBI:33019"/>
        <dbReference type="ChEBI" id="CHEBI:57692"/>
        <dbReference type="ChEBI" id="CHEBI:58210"/>
        <dbReference type="EC" id="2.7.7.2"/>
    </reaction>
</comment>
<keyword evidence="4 15" id="KW-0285">Flavoprotein</keyword>
<dbReference type="GeneID" id="28662984"/>
<dbReference type="AlphaFoldDB" id="A0A0M3V2I2"/>
<keyword evidence="7 15" id="KW-0548">Nucleotidyltransferase</keyword>
<dbReference type="InterPro" id="IPR015864">
    <property type="entry name" value="FAD_synthase"/>
</dbReference>
<dbReference type="InterPro" id="IPR002606">
    <property type="entry name" value="Riboflavin_kinase_bac"/>
</dbReference>
<name>A0A0M3V2I2_9BACT</name>
<dbReference type="InterPro" id="IPR014729">
    <property type="entry name" value="Rossmann-like_a/b/a_fold"/>
</dbReference>
<evidence type="ECO:0000256" key="1">
    <source>
        <dbReference type="ARBA" id="ARBA00002121"/>
    </source>
</evidence>
<evidence type="ECO:0000256" key="9">
    <source>
        <dbReference type="ARBA" id="ARBA00022777"/>
    </source>
</evidence>
<dbReference type="Pfam" id="PF06574">
    <property type="entry name" value="FAD_syn"/>
    <property type="match status" value="2"/>
</dbReference>
<dbReference type="UniPathway" id="UPA00277">
    <property type="reaction ID" value="UER00407"/>
</dbReference>
<dbReference type="GO" id="GO:0006747">
    <property type="term" value="P:FAD biosynthetic process"/>
    <property type="evidence" value="ECO:0007669"/>
    <property type="project" value="UniProtKB-UniRule"/>
</dbReference>
<evidence type="ECO:0000256" key="13">
    <source>
        <dbReference type="ARBA" id="ARBA00047880"/>
    </source>
</evidence>
<comment type="catalytic activity">
    <reaction evidence="13 15">
        <text>riboflavin + ATP = FMN + ADP + H(+)</text>
        <dbReference type="Rhea" id="RHEA:14357"/>
        <dbReference type="ChEBI" id="CHEBI:15378"/>
        <dbReference type="ChEBI" id="CHEBI:30616"/>
        <dbReference type="ChEBI" id="CHEBI:57986"/>
        <dbReference type="ChEBI" id="CHEBI:58210"/>
        <dbReference type="ChEBI" id="CHEBI:456216"/>
        <dbReference type="EC" id="2.7.1.26"/>
    </reaction>
</comment>
<dbReference type="InterPro" id="IPR023468">
    <property type="entry name" value="Riboflavin_kinase"/>
</dbReference>
<accession>A0A0M3V2I2</accession>
<evidence type="ECO:0000256" key="2">
    <source>
        <dbReference type="ARBA" id="ARBA00004726"/>
    </source>
</evidence>
<dbReference type="PANTHER" id="PTHR22749">
    <property type="entry name" value="RIBOFLAVIN KINASE/FMN ADENYLYLTRANSFERASE"/>
    <property type="match status" value="1"/>
</dbReference>
<dbReference type="NCBIfam" id="NF004162">
    <property type="entry name" value="PRK05627.1-5"/>
    <property type="match status" value="1"/>
</dbReference>
<evidence type="ECO:0000256" key="8">
    <source>
        <dbReference type="ARBA" id="ARBA00022741"/>
    </source>
</evidence>
<evidence type="ECO:0000313" key="18">
    <source>
        <dbReference type="Proteomes" id="UP000066049"/>
    </source>
</evidence>
<gene>
    <name evidence="17" type="primary">ribF</name>
    <name evidence="17" type="ORF">CCON33237_1307</name>
</gene>
<evidence type="ECO:0000313" key="17">
    <source>
        <dbReference type="EMBL" id="ALF47968.1"/>
    </source>
</evidence>
<keyword evidence="11 15" id="KW-0067">ATP-binding</keyword>
<dbReference type="SMART" id="SM00904">
    <property type="entry name" value="Flavokinase"/>
    <property type="match status" value="1"/>
</dbReference>
<dbReference type="InterPro" id="IPR015865">
    <property type="entry name" value="Riboflavin_kinase_bac/euk"/>
</dbReference>
<evidence type="ECO:0000256" key="11">
    <source>
        <dbReference type="ARBA" id="ARBA00022840"/>
    </source>
</evidence>
<dbReference type="InterPro" id="IPR023465">
    <property type="entry name" value="Riboflavin_kinase_dom_sf"/>
</dbReference>
<evidence type="ECO:0000259" key="16">
    <source>
        <dbReference type="SMART" id="SM00904"/>
    </source>
</evidence>
<dbReference type="EC" id="2.7.7.2" evidence="15"/>
<proteinExistence type="inferred from homology"/>
<dbReference type="PANTHER" id="PTHR22749:SF6">
    <property type="entry name" value="RIBOFLAVIN KINASE"/>
    <property type="match status" value="1"/>
</dbReference>
<dbReference type="GO" id="GO:0009231">
    <property type="term" value="P:riboflavin biosynthetic process"/>
    <property type="evidence" value="ECO:0007669"/>
    <property type="project" value="InterPro"/>
</dbReference>
<dbReference type="RefSeq" id="WP_054196919.1">
    <property type="nucleotide sequence ID" value="NZ_CABMKQ010000012.1"/>
</dbReference>
<evidence type="ECO:0000256" key="15">
    <source>
        <dbReference type="PIRNR" id="PIRNR004491"/>
    </source>
</evidence>
<dbReference type="Proteomes" id="UP000066049">
    <property type="component" value="Chromosome"/>
</dbReference>
<dbReference type="SUPFAM" id="SSF82114">
    <property type="entry name" value="Riboflavin kinase-like"/>
    <property type="match status" value="1"/>
</dbReference>
<protein>
    <recommendedName>
        <fullName evidence="15">Riboflavin biosynthesis protein</fullName>
    </recommendedName>
    <domain>
        <recommendedName>
            <fullName evidence="15">Riboflavin kinase</fullName>
            <ecNumber evidence="15">2.7.1.26</ecNumber>
        </recommendedName>
        <alternativeName>
            <fullName evidence="15">Flavokinase</fullName>
        </alternativeName>
    </domain>
    <domain>
        <recommendedName>
            <fullName evidence="15">FMN adenylyltransferase</fullName>
            <ecNumber evidence="15">2.7.7.2</ecNumber>
        </recommendedName>
        <alternativeName>
            <fullName evidence="15">FAD pyrophosphorylase</fullName>
        </alternativeName>
        <alternativeName>
            <fullName evidence="15">FAD synthase</fullName>
        </alternativeName>
    </domain>
</protein>
<sequence length="297" mass="33344">MPNFSTLLTKDNITAVAIGHFDGVHRGHKQLLKQLGEFGGLVVIDKNKANITPKLKRAEYSNYPCFLYDFESIKGLSGEEFIAMLKHDFKNLKKIVVGFDFRFGRNRAWDKHDLKRIFDGEVVVVDEVCYDGMGVHSSSIRELIRQGNIEEANRLIGREYSVEGNVIKGQGIGAKELVATLNLDVKNYLLPKDGVYATRTRIGSYTYGSVTFIGNRLSTDGNFSVETHILDEVAPKVTKHVAVCFIKRLRDNKKFDTLEELKEQIKCDINGARACVGVCDLFGNETMRYFDGYGAGI</sequence>
<dbReference type="GO" id="GO:0003919">
    <property type="term" value="F:FMN adenylyltransferase activity"/>
    <property type="evidence" value="ECO:0007669"/>
    <property type="project" value="UniProtKB-UniRule"/>
</dbReference>
<dbReference type="GO" id="GO:0008531">
    <property type="term" value="F:riboflavin kinase activity"/>
    <property type="evidence" value="ECO:0007669"/>
    <property type="project" value="UniProtKB-UniRule"/>
</dbReference>
<evidence type="ECO:0000256" key="7">
    <source>
        <dbReference type="ARBA" id="ARBA00022695"/>
    </source>
</evidence>
<evidence type="ECO:0000256" key="4">
    <source>
        <dbReference type="ARBA" id="ARBA00022630"/>
    </source>
</evidence>
<dbReference type="KEGG" id="ccoc:CCON33237_1307"/>
<comment type="pathway">
    <text evidence="3 15">Cofactor biosynthesis; FMN biosynthesis; FMN from riboflavin (ATP route): step 1/1.</text>
</comment>
<keyword evidence="5 15" id="KW-0288">FMN</keyword>
<reference evidence="18" key="1">
    <citation type="submission" date="2015-08" db="EMBL/GenBank/DDBJ databases">
        <title>Comparative genomics of the Campylobacter concisus group.</title>
        <authorList>
            <person name="Miller W.G."/>
            <person name="Yee E."/>
            <person name="Chapman M.H."/>
            <person name="Huynh S."/>
            <person name="Bono J.L."/>
            <person name="On S.L.W."/>
            <person name="St Leger J."/>
            <person name="Foster G."/>
            <person name="Parker C.T."/>
        </authorList>
    </citation>
    <scope>NUCLEOTIDE SEQUENCE [LARGE SCALE GENOMIC DNA]</scope>
    <source>
        <strain evidence="18">ATCC 33237</strain>
    </source>
</reference>
<dbReference type="Gene3D" id="3.40.50.620">
    <property type="entry name" value="HUPs"/>
    <property type="match status" value="1"/>
</dbReference>
<dbReference type="GO" id="GO:0009398">
    <property type="term" value="P:FMN biosynthetic process"/>
    <property type="evidence" value="ECO:0007669"/>
    <property type="project" value="UniProtKB-UniRule"/>
</dbReference>
<evidence type="ECO:0000256" key="14">
    <source>
        <dbReference type="ARBA" id="ARBA00049494"/>
    </source>
</evidence>
<dbReference type="GO" id="GO:0005524">
    <property type="term" value="F:ATP binding"/>
    <property type="evidence" value="ECO:0007669"/>
    <property type="project" value="UniProtKB-UniRule"/>
</dbReference>
<keyword evidence="6 15" id="KW-0808">Transferase</keyword>
<comment type="function">
    <text evidence="1">Catalyzes the phosphorylation of riboflavin to FMN followed by the adenylation of FMN to FAD.</text>
</comment>
<dbReference type="PIRSF" id="PIRSF004491">
    <property type="entry name" value="FAD_Synth"/>
    <property type="match status" value="1"/>
</dbReference>
<dbReference type="Pfam" id="PF01687">
    <property type="entry name" value="Flavokinase"/>
    <property type="match status" value="1"/>
</dbReference>
<dbReference type="PATRIC" id="fig|199.248.peg.1350"/>
<evidence type="ECO:0000256" key="6">
    <source>
        <dbReference type="ARBA" id="ARBA00022679"/>
    </source>
</evidence>
<dbReference type="EC" id="2.7.1.26" evidence="15"/>
<dbReference type="SUPFAM" id="SSF52374">
    <property type="entry name" value="Nucleotidylyl transferase"/>
    <property type="match status" value="1"/>
</dbReference>
<comment type="similarity">
    <text evidence="15">Belongs to the ribF family.</text>
</comment>
<evidence type="ECO:0000256" key="3">
    <source>
        <dbReference type="ARBA" id="ARBA00005201"/>
    </source>
</evidence>
<keyword evidence="9 15" id="KW-0418">Kinase</keyword>
<dbReference type="UniPathway" id="UPA00276">
    <property type="reaction ID" value="UER00406"/>
</dbReference>